<feature type="domain" description="Exostosin GT47" evidence="2">
    <location>
        <begin position="13"/>
        <end position="222"/>
    </location>
</feature>
<comment type="caution">
    <text evidence="3">The sequence shown here is derived from an EMBL/GenBank/DDBJ whole genome shotgun (WGS) entry which is preliminary data.</text>
</comment>
<sequence length="270" mass="30966">METCFDFSRCRGEFKVYVYPLGDDGGEVSGGRPPSPAYQKVLDVILESRYYTPDPDRACLFVLSIDTLDRDNLSGDYVRNVPSRLQRLRLWNNGRNHVLFNLYSGTWPDYAEDDLGFDTGEAILAKASMSVSTFRPGFDISIPLFHRNHPERGGEPGAVITNNFPASKKYLLAFKGKRYVHGIGSETRNSLYHLHNERDIVLVTTCKHGKSWKDLKDERCDDDNTEFDRLGHFVFWVLLRLILVQFNILLGENIFKILLVQLSLTAYLQY</sequence>
<dbReference type="InterPro" id="IPR040911">
    <property type="entry name" value="Exostosin_GT47"/>
</dbReference>
<accession>A0ABD0YR23</accession>
<comment type="similarity">
    <text evidence="1">Belongs to the glycosyltransferase 47 family.</text>
</comment>
<evidence type="ECO:0000259" key="2">
    <source>
        <dbReference type="Pfam" id="PF03016"/>
    </source>
</evidence>
<dbReference type="PANTHER" id="PTHR11062">
    <property type="entry name" value="EXOSTOSIN HEPARAN SULFATE GLYCOSYLTRANSFERASE -RELATED"/>
    <property type="match status" value="1"/>
</dbReference>
<dbReference type="InterPro" id="IPR004263">
    <property type="entry name" value="Exostosin"/>
</dbReference>
<evidence type="ECO:0000313" key="3">
    <source>
        <dbReference type="EMBL" id="KAL1122258.1"/>
    </source>
</evidence>
<evidence type="ECO:0000256" key="1">
    <source>
        <dbReference type="ARBA" id="ARBA00010271"/>
    </source>
</evidence>
<dbReference type="EMBL" id="JBFDAA010000014">
    <property type="protein sequence ID" value="KAL1122258.1"/>
    <property type="molecule type" value="Genomic_DNA"/>
</dbReference>
<dbReference type="Proteomes" id="UP001558652">
    <property type="component" value="Unassembled WGS sequence"/>
</dbReference>
<protein>
    <recommendedName>
        <fullName evidence="2">Exostosin GT47 domain-containing protein</fullName>
    </recommendedName>
</protein>
<evidence type="ECO:0000313" key="4">
    <source>
        <dbReference type="Proteomes" id="UP001558652"/>
    </source>
</evidence>
<name>A0ABD0YR23_9HEMI</name>
<organism evidence="3 4">
    <name type="scientific">Ranatra chinensis</name>
    <dbReference type="NCBI Taxonomy" id="642074"/>
    <lineage>
        <taxon>Eukaryota</taxon>
        <taxon>Metazoa</taxon>
        <taxon>Ecdysozoa</taxon>
        <taxon>Arthropoda</taxon>
        <taxon>Hexapoda</taxon>
        <taxon>Insecta</taxon>
        <taxon>Pterygota</taxon>
        <taxon>Neoptera</taxon>
        <taxon>Paraneoptera</taxon>
        <taxon>Hemiptera</taxon>
        <taxon>Heteroptera</taxon>
        <taxon>Panheteroptera</taxon>
        <taxon>Nepomorpha</taxon>
        <taxon>Nepidae</taxon>
        <taxon>Ranatrinae</taxon>
        <taxon>Ranatra</taxon>
    </lineage>
</organism>
<gene>
    <name evidence="3" type="ORF">AAG570_003663</name>
</gene>
<dbReference type="GO" id="GO:0015012">
    <property type="term" value="P:heparan sulfate proteoglycan biosynthetic process"/>
    <property type="evidence" value="ECO:0007669"/>
    <property type="project" value="UniProtKB-ARBA"/>
</dbReference>
<proteinExistence type="inferred from homology"/>
<dbReference type="AlphaFoldDB" id="A0ABD0YR23"/>
<reference evidence="3 4" key="1">
    <citation type="submission" date="2024-07" db="EMBL/GenBank/DDBJ databases">
        <title>Chromosome-level genome assembly of the water stick insect Ranatra chinensis (Heteroptera: Nepidae).</title>
        <authorList>
            <person name="Liu X."/>
        </authorList>
    </citation>
    <scope>NUCLEOTIDE SEQUENCE [LARGE SCALE GENOMIC DNA]</scope>
    <source>
        <strain evidence="3">Cailab_2021Rc</strain>
        <tissue evidence="3">Muscle</tissue>
    </source>
</reference>
<keyword evidence="4" id="KW-1185">Reference proteome</keyword>
<dbReference type="Pfam" id="PF03016">
    <property type="entry name" value="Exostosin_GT47"/>
    <property type="match status" value="1"/>
</dbReference>
<dbReference type="PANTHER" id="PTHR11062:SF129">
    <property type="entry name" value="EXOSTOSIN-1"/>
    <property type="match status" value="1"/>
</dbReference>